<proteinExistence type="predicted"/>
<dbReference type="EMBL" id="CP022115">
    <property type="protein sequence ID" value="ASJ24795.1"/>
    <property type="molecule type" value="Genomic_DNA"/>
</dbReference>
<feature type="compositionally biased region" description="Basic residues" evidence="1">
    <location>
        <begin position="17"/>
        <end position="29"/>
    </location>
</feature>
<reference evidence="3" key="1">
    <citation type="submission" date="2017-06" db="EMBL/GenBank/DDBJ databases">
        <title>Whole genome sequence of Laribacter hongkongensis LHGZ1.</title>
        <authorList>
            <person name="Chen D."/>
            <person name="Wu H."/>
            <person name="Chen J."/>
        </authorList>
    </citation>
    <scope>NUCLEOTIDE SEQUENCE [LARGE SCALE GENOMIC DNA]</scope>
    <source>
        <strain evidence="3">LHGZ1</strain>
    </source>
</reference>
<dbReference type="AlphaFoldDB" id="A0A248LJS5"/>
<organism evidence="2 3">
    <name type="scientific">Laribacter hongkongensis</name>
    <dbReference type="NCBI Taxonomy" id="168471"/>
    <lineage>
        <taxon>Bacteria</taxon>
        <taxon>Pseudomonadati</taxon>
        <taxon>Pseudomonadota</taxon>
        <taxon>Betaproteobacteria</taxon>
        <taxon>Neisseriales</taxon>
        <taxon>Aquaspirillaceae</taxon>
        <taxon>Laribacter</taxon>
    </lineage>
</organism>
<evidence type="ECO:0000313" key="2">
    <source>
        <dbReference type="EMBL" id="ASJ24795.1"/>
    </source>
</evidence>
<gene>
    <name evidence="2" type="ORF">LHGZ1_1964</name>
</gene>
<name>A0A248LJS5_9NEIS</name>
<protein>
    <submittedName>
        <fullName evidence="2">Uncharacterized protein</fullName>
    </submittedName>
</protein>
<accession>A0A248LJS5</accession>
<feature type="region of interest" description="Disordered" evidence="1">
    <location>
        <begin position="1"/>
        <end position="32"/>
    </location>
</feature>
<evidence type="ECO:0000313" key="3">
    <source>
        <dbReference type="Proteomes" id="UP000197424"/>
    </source>
</evidence>
<evidence type="ECO:0000256" key="1">
    <source>
        <dbReference type="SAM" id="MobiDB-lite"/>
    </source>
</evidence>
<dbReference type="Proteomes" id="UP000197424">
    <property type="component" value="Chromosome"/>
</dbReference>
<sequence length="47" mass="5199">MQAKSRQVSGEGMLHVARQHARPSLHAHPLHRECSSRCAASQMECTS</sequence>